<dbReference type="Proteomes" id="UP000276980">
    <property type="component" value="Chromosome"/>
</dbReference>
<evidence type="ECO:0000313" key="11">
    <source>
        <dbReference type="EMBL" id="AZN64713.1"/>
    </source>
</evidence>
<evidence type="ECO:0000256" key="2">
    <source>
        <dbReference type="ARBA" id="ARBA00005193"/>
    </source>
</evidence>
<evidence type="ECO:0000259" key="10">
    <source>
        <dbReference type="Pfam" id="PF02426"/>
    </source>
</evidence>
<comment type="catalytic activity">
    <reaction evidence="1 9">
        <text>(S)-muconolactone = (4,5-dihydro-5-oxofuran-2-yl)-acetate</text>
        <dbReference type="Rhea" id="RHEA:12348"/>
        <dbReference type="ChEBI" id="CHEBI:58425"/>
        <dbReference type="ChEBI" id="CHEBI:58736"/>
        <dbReference type="EC" id="5.3.3.4"/>
    </reaction>
</comment>
<dbReference type="EC" id="5.3.3.4" evidence="5 8"/>
<dbReference type="RefSeq" id="WP_126037351.1">
    <property type="nucleotide sequence ID" value="NZ_CP022298.1"/>
</dbReference>
<keyword evidence="6 9" id="KW-0058">Aromatic hydrocarbons catabolism</keyword>
<evidence type="ECO:0000256" key="7">
    <source>
        <dbReference type="ARBA" id="ARBA00023235"/>
    </source>
</evidence>
<protein>
    <recommendedName>
        <fullName evidence="5 8">Muconolactone Delta-isomerase</fullName>
        <shortName evidence="9">MIase</shortName>
        <ecNumber evidence="5 8">5.3.3.4</ecNumber>
    </recommendedName>
</protein>
<accession>A0A3Q8XEM1</accession>
<evidence type="ECO:0000256" key="5">
    <source>
        <dbReference type="ARBA" id="ARBA00012070"/>
    </source>
</evidence>
<organism evidence="11 12">
    <name type="scientific">Acinetobacter johnsonii</name>
    <dbReference type="NCBI Taxonomy" id="40214"/>
    <lineage>
        <taxon>Bacteria</taxon>
        <taxon>Pseudomonadati</taxon>
        <taxon>Pseudomonadota</taxon>
        <taxon>Gammaproteobacteria</taxon>
        <taxon>Moraxellales</taxon>
        <taxon>Moraxellaceae</taxon>
        <taxon>Acinetobacter</taxon>
    </lineage>
</organism>
<dbReference type="PIRSF" id="PIRSF001486">
    <property type="entry name" value="CatC"/>
    <property type="match status" value="1"/>
</dbReference>
<dbReference type="Pfam" id="PF02426">
    <property type="entry name" value="MIase"/>
    <property type="match status" value="1"/>
</dbReference>
<comment type="similarity">
    <text evidence="3 9">Belongs to the muconolactone Delta-isomerase family.</text>
</comment>
<comment type="subunit">
    <text evidence="4">Homodecamer.</text>
</comment>
<dbReference type="InterPro" id="IPR026029">
    <property type="entry name" value="MLI_dom"/>
</dbReference>
<proteinExistence type="inferred from homology"/>
<comment type="pathway">
    <text evidence="2 9">Aromatic compound metabolism; beta-ketoadipate pathway; 5-oxo-4,5-dihydro-2-furylacetate from catechol: step 3/3.</text>
</comment>
<dbReference type="GO" id="GO:0016159">
    <property type="term" value="F:muconolactone delta-isomerase activity"/>
    <property type="evidence" value="ECO:0007669"/>
    <property type="project" value="UniProtKB-UniRule"/>
</dbReference>
<sequence length="92" mass="10580">MLFCVEMTVKIPLDSDPAKMDAIKRAEKERAIELQKAGKWPHLWRVTGKYSNISIFDVESNNELHDLLMSLPLFPYMEIKVTALSQHPSSIH</sequence>
<reference evidence="11 12" key="1">
    <citation type="submission" date="2017-06" db="EMBL/GenBank/DDBJ databases">
        <title>Complete Genome Sequence of the Carbazole-Degrading Bacterium Acinetobacter johnsonii IC001.</title>
        <authorList>
            <person name="Vejarano F."/>
            <person name="Suzuki-Minakuchi C."/>
            <person name="Ohtsubo Y."/>
            <person name="Tsuda M."/>
            <person name="Okada K."/>
            <person name="Nojiri H."/>
        </authorList>
    </citation>
    <scope>NUCLEOTIDE SEQUENCE [LARGE SCALE GENOMIC DNA]</scope>
    <source>
        <strain evidence="11 12">IC001</strain>
    </source>
</reference>
<evidence type="ECO:0000256" key="1">
    <source>
        <dbReference type="ARBA" id="ARBA00001739"/>
    </source>
</evidence>
<keyword evidence="7 9" id="KW-0413">Isomerase</keyword>
<dbReference type="AlphaFoldDB" id="A0A3Q8XEM1"/>
<evidence type="ECO:0000256" key="8">
    <source>
        <dbReference type="NCBIfam" id="TIGR03221"/>
    </source>
</evidence>
<dbReference type="InterPro" id="IPR003464">
    <property type="entry name" value="Muconolactone_d_Isoase"/>
</dbReference>
<dbReference type="InterPro" id="IPR011008">
    <property type="entry name" value="Dimeric_a/b-barrel"/>
</dbReference>
<evidence type="ECO:0000256" key="6">
    <source>
        <dbReference type="ARBA" id="ARBA00022797"/>
    </source>
</evidence>
<evidence type="ECO:0000313" key="12">
    <source>
        <dbReference type="Proteomes" id="UP000276980"/>
    </source>
</evidence>
<dbReference type="NCBIfam" id="TIGR03221">
    <property type="entry name" value="muco_delta"/>
    <property type="match status" value="1"/>
</dbReference>
<name>A0A3Q8XEM1_ACIJO</name>
<evidence type="ECO:0000256" key="9">
    <source>
        <dbReference type="PIRNR" id="PIRNR001486"/>
    </source>
</evidence>
<evidence type="ECO:0000256" key="3">
    <source>
        <dbReference type="ARBA" id="ARBA00010882"/>
    </source>
</evidence>
<gene>
    <name evidence="11" type="primary">catC</name>
    <name evidence="11" type="ORF">CFH90_11980</name>
</gene>
<dbReference type="UniPathway" id="UPA00157">
    <property type="reaction ID" value="UER00260"/>
</dbReference>
<dbReference type="EMBL" id="CP022298">
    <property type="protein sequence ID" value="AZN64713.1"/>
    <property type="molecule type" value="Genomic_DNA"/>
</dbReference>
<dbReference type="Gene3D" id="3.30.70.1060">
    <property type="entry name" value="Dimeric alpha+beta barrel"/>
    <property type="match status" value="1"/>
</dbReference>
<evidence type="ECO:0000256" key="4">
    <source>
        <dbReference type="ARBA" id="ARBA00011365"/>
    </source>
</evidence>
<feature type="domain" description="Muconolactone isomerase" evidence="10">
    <location>
        <begin position="1"/>
        <end position="89"/>
    </location>
</feature>
<dbReference type="GO" id="GO:0042952">
    <property type="term" value="P:beta-ketoadipate pathway"/>
    <property type="evidence" value="ECO:0007669"/>
    <property type="project" value="UniProtKB-UniRule"/>
</dbReference>
<dbReference type="SUPFAM" id="SSF54909">
    <property type="entry name" value="Dimeric alpha+beta barrel"/>
    <property type="match status" value="1"/>
</dbReference>